<dbReference type="PANTHER" id="PTHR11113:SF14">
    <property type="entry name" value="N-ACETYLGLUCOSAMINE-6-PHOSPHATE DEACETYLASE"/>
    <property type="match status" value="1"/>
</dbReference>
<dbReference type="PANTHER" id="PTHR11113">
    <property type="entry name" value="N-ACETYLGLUCOSAMINE-6-PHOSPHATE DEACETYLASE"/>
    <property type="match status" value="1"/>
</dbReference>
<comment type="cofactor">
    <cofactor evidence="8">
        <name>a divalent metal cation</name>
        <dbReference type="ChEBI" id="CHEBI:60240"/>
    </cofactor>
    <text evidence="8">Binds 1 divalent metal cation per subunit.</text>
</comment>
<feature type="binding site" evidence="7">
    <location>
        <begin position="299"/>
        <end position="301"/>
    </location>
    <ligand>
        <name>substrate</name>
    </ligand>
</feature>
<name>A0A1B1N9B3_9MICO</name>
<dbReference type="EMBL" id="CP014989">
    <property type="protein sequence ID" value="ANS78033.1"/>
    <property type="molecule type" value="Genomic_DNA"/>
</dbReference>
<dbReference type="SUPFAM" id="SSF51556">
    <property type="entry name" value="Metallo-dependent hydrolases"/>
    <property type="match status" value="1"/>
</dbReference>
<dbReference type="STRING" id="1758689.SGUI_0637"/>
<feature type="binding site" evidence="8">
    <location>
        <position position="187"/>
    </location>
    <ligand>
        <name>Zn(2+)</name>
        <dbReference type="ChEBI" id="CHEBI:29105"/>
    </ligand>
</feature>
<dbReference type="InterPro" id="IPR006680">
    <property type="entry name" value="Amidohydro-rel"/>
</dbReference>
<evidence type="ECO:0000256" key="8">
    <source>
        <dbReference type="PIRSR" id="PIRSR038994-3"/>
    </source>
</evidence>
<proteinExistence type="inferred from homology"/>
<dbReference type="GO" id="GO:0046872">
    <property type="term" value="F:metal ion binding"/>
    <property type="evidence" value="ECO:0007669"/>
    <property type="project" value="UniProtKB-KW"/>
</dbReference>
<organism evidence="10 11">
    <name type="scientific">Serinicoccus hydrothermalis</name>
    <dbReference type="NCBI Taxonomy" id="1758689"/>
    <lineage>
        <taxon>Bacteria</taxon>
        <taxon>Bacillati</taxon>
        <taxon>Actinomycetota</taxon>
        <taxon>Actinomycetes</taxon>
        <taxon>Micrococcales</taxon>
        <taxon>Ornithinimicrobiaceae</taxon>
        <taxon>Serinicoccus</taxon>
    </lineage>
</organism>
<evidence type="ECO:0000256" key="1">
    <source>
        <dbReference type="ARBA" id="ARBA00010716"/>
    </source>
</evidence>
<evidence type="ECO:0000313" key="11">
    <source>
        <dbReference type="Proteomes" id="UP000092482"/>
    </source>
</evidence>
<dbReference type="Gene3D" id="2.30.40.10">
    <property type="entry name" value="Urease, subunit C, domain 1"/>
    <property type="match status" value="1"/>
</dbReference>
<feature type="binding site" evidence="7">
    <location>
        <position position="243"/>
    </location>
    <ligand>
        <name>substrate</name>
    </ligand>
</feature>
<dbReference type="PATRIC" id="fig|1758689.4.peg.656"/>
<dbReference type="KEGG" id="serj:SGUI_0637"/>
<feature type="binding site" evidence="8">
    <location>
        <position position="121"/>
    </location>
    <ligand>
        <name>Zn(2+)</name>
        <dbReference type="ChEBI" id="CHEBI:29105"/>
    </ligand>
</feature>
<gene>
    <name evidence="10" type="ORF">SGUI_0637</name>
</gene>
<dbReference type="GO" id="GO:0008448">
    <property type="term" value="F:N-acetylglucosamine-6-phosphate deacetylase activity"/>
    <property type="evidence" value="ECO:0007669"/>
    <property type="project" value="UniProtKB-EC"/>
</dbReference>
<protein>
    <submittedName>
        <fullName evidence="10">N-acetylglucosamine-6-phosphate deacetylase</fullName>
        <ecNumber evidence="10">3.5.1.25</ecNumber>
    </submittedName>
</protein>
<evidence type="ECO:0000256" key="6">
    <source>
        <dbReference type="PIRSR" id="PIRSR038994-1"/>
    </source>
</evidence>
<dbReference type="InterPro" id="IPR003764">
    <property type="entry name" value="GlcNAc_6-P_deAcase"/>
</dbReference>
<feature type="binding site" evidence="8">
    <location>
        <position position="208"/>
    </location>
    <ligand>
        <name>Zn(2+)</name>
        <dbReference type="ChEBI" id="CHEBI:29105"/>
    </ligand>
</feature>
<dbReference type="Gene3D" id="3.20.20.140">
    <property type="entry name" value="Metal-dependent hydrolases"/>
    <property type="match status" value="1"/>
</dbReference>
<dbReference type="RefSeq" id="WP_066636206.1">
    <property type="nucleotide sequence ID" value="NZ_CP014989.1"/>
</dbReference>
<dbReference type="PIRSF" id="PIRSF038994">
    <property type="entry name" value="NagA"/>
    <property type="match status" value="1"/>
</dbReference>
<accession>A0A1B1N9B3</accession>
<dbReference type="InterPro" id="IPR032466">
    <property type="entry name" value="Metal_Hydrolase"/>
</dbReference>
<feature type="binding site" evidence="7">
    <location>
        <position position="132"/>
    </location>
    <ligand>
        <name>substrate</name>
    </ligand>
</feature>
<feature type="domain" description="Amidohydrolase-related" evidence="9">
    <location>
        <begin position="46"/>
        <end position="357"/>
    </location>
</feature>
<evidence type="ECO:0000256" key="3">
    <source>
        <dbReference type="ARBA" id="ARBA00022801"/>
    </source>
</evidence>
<evidence type="ECO:0000259" key="9">
    <source>
        <dbReference type="Pfam" id="PF01979"/>
    </source>
</evidence>
<reference evidence="10 11" key="1">
    <citation type="submission" date="2016-03" db="EMBL/GenBank/DDBJ databases">
        <title>Shallow-sea hydrothermal system.</title>
        <authorList>
            <person name="Tang K."/>
        </authorList>
    </citation>
    <scope>NUCLEOTIDE SEQUENCE [LARGE SCALE GENOMIC DNA]</scope>
    <source>
        <strain evidence="10 11">JLT9</strain>
    </source>
</reference>
<dbReference type="SUPFAM" id="SSF51338">
    <property type="entry name" value="Composite domain of metallo-dependent hydrolases"/>
    <property type="match status" value="1"/>
</dbReference>
<evidence type="ECO:0000256" key="2">
    <source>
        <dbReference type="ARBA" id="ARBA00022723"/>
    </source>
</evidence>
<keyword evidence="3 5" id="KW-0378">Hydrolase</keyword>
<dbReference type="OrthoDB" id="9776488at2"/>
<keyword evidence="2 8" id="KW-0479">Metal-binding</keyword>
<evidence type="ECO:0000313" key="10">
    <source>
        <dbReference type="EMBL" id="ANS78033.1"/>
    </source>
</evidence>
<dbReference type="InterPro" id="IPR011059">
    <property type="entry name" value="Metal-dep_hydrolase_composite"/>
</dbReference>
<sequence>MRLISAEQVLWPDGTLSGGWVLCDGSRILRVGRGAPGEPADRHTAFLSPGFVDIHCHGGGGHSFATLDPDEVSRAALAHHRAGTSTVVASLVSAAPDTLLAQVRALAPLVRGRMIAGIHLEGPWLNPARRGAHDPAVLRHPDPAEIDAVLEAGGGSICMVTIAPELPGSLEAIHRLVGAGVVVAVGHTDADADQLRAAVDAGAEVVTHLCNAMRPIHHRDPGPVIAALGDPRLTLELIVDGVHLHDDVVDLLHRSSRARMVLISDAMAAAAAEDGRYALGSMEVDVVDGVARSVDTGSIAGSTLTLSRAVQRAVGAGLAPEDALVAASSDPARTLGLDAGKITVGGRADLVGLDADLETRLVVRGGEILHDS</sequence>
<keyword evidence="11" id="KW-1185">Reference proteome</keyword>
<feature type="binding site" evidence="7">
    <location>
        <begin position="211"/>
        <end position="212"/>
    </location>
    <ligand>
        <name>substrate</name>
    </ligand>
</feature>
<evidence type="ECO:0000256" key="4">
    <source>
        <dbReference type="ARBA" id="ARBA00023277"/>
    </source>
</evidence>
<dbReference type="GO" id="GO:0006046">
    <property type="term" value="P:N-acetylglucosamine catabolic process"/>
    <property type="evidence" value="ECO:0007669"/>
    <property type="project" value="TreeGrafter"/>
</dbReference>
<dbReference type="Pfam" id="PF01979">
    <property type="entry name" value="Amidohydro_1"/>
    <property type="match status" value="1"/>
</dbReference>
<evidence type="ECO:0000256" key="7">
    <source>
        <dbReference type="PIRSR" id="PIRSR038994-2"/>
    </source>
</evidence>
<keyword evidence="4 5" id="KW-0119">Carbohydrate metabolism</keyword>
<dbReference type="EC" id="3.5.1.25" evidence="10"/>
<evidence type="ECO:0000256" key="5">
    <source>
        <dbReference type="PIRNR" id="PIRNR038994"/>
    </source>
</evidence>
<feature type="active site" description="Proton donor/acceptor" evidence="6">
    <location>
        <position position="265"/>
    </location>
</feature>
<dbReference type="Proteomes" id="UP000092482">
    <property type="component" value="Chromosome"/>
</dbReference>
<comment type="similarity">
    <text evidence="1 5">Belongs to the metallo-dependent hydrolases superfamily. NagA family.</text>
</comment>
<feature type="binding site" evidence="7">
    <location>
        <position position="219"/>
    </location>
    <ligand>
        <name>substrate</name>
    </ligand>
</feature>
<dbReference type="AlphaFoldDB" id="A0A1B1N9B3"/>